<feature type="domain" description="HD-GYP" evidence="1">
    <location>
        <begin position="147"/>
        <end position="345"/>
    </location>
</feature>
<evidence type="ECO:0000313" key="3">
    <source>
        <dbReference type="Proteomes" id="UP000541636"/>
    </source>
</evidence>
<sequence length="418" mass="47163">MNASSQEFKISVKGLQVGMYVSRLDRPWLSTPYALEGFLIKSEDDAHEIGKLCAYVFVDASRGISPDPRFILIDPPQRSSRERARQELKALRKQTWTDTHTFAEEIPHAEQVHDELRDSIDEVMQDLYRGRNLQLDRLRESVDAMVESITRNPTAFSWLKEIKRKDDYAYHHALACSVWAASFGRHLGLNRQELSELTLAGLLFDVGKTRIDNQIMVSRETYDDRQHQTMRKHVQHSLDILNEASGVQVSQRIMDAVATHHERHDGSGYPAGLKNGSIPMFGRILGLIDSYDAMTNIRPHMGSRSPHQAVMQLYESRDRLFQAELVEQFIQTSGIYPTGSLVELTDGRVGVVTAVHSLKRLRPTVMLLLDADKKPLAEFESLDLGTVPDEEDGRAALAIRSGLPQGAHGIDPAELFLD</sequence>
<dbReference type="InterPro" id="IPR037522">
    <property type="entry name" value="HD_GYP_dom"/>
</dbReference>
<dbReference type="CDD" id="cd00077">
    <property type="entry name" value="HDc"/>
    <property type="match status" value="1"/>
</dbReference>
<dbReference type="InterPro" id="IPR021812">
    <property type="entry name" value="DUF3391"/>
</dbReference>
<dbReference type="EMBL" id="JAAZQD010000001">
    <property type="protein sequence ID" value="NKZ37549.1"/>
    <property type="molecule type" value="Genomic_DNA"/>
</dbReference>
<proteinExistence type="predicted"/>
<dbReference type="PROSITE" id="PS51832">
    <property type="entry name" value="HD_GYP"/>
    <property type="match status" value="1"/>
</dbReference>
<evidence type="ECO:0000313" key="2">
    <source>
        <dbReference type="EMBL" id="NKZ37549.1"/>
    </source>
</evidence>
<dbReference type="Pfam" id="PF11871">
    <property type="entry name" value="DUF3391"/>
    <property type="match status" value="1"/>
</dbReference>
<dbReference type="PANTHER" id="PTHR43155">
    <property type="entry name" value="CYCLIC DI-GMP PHOSPHODIESTERASE PA4108-RELATED"/>
    <property type="match status" value="1"/>
</dbReference>
<gene>
    <name evidence="2" type="ORF">HF690_01115</name>
</gene>
<comment type="caution">
    <text evidence="2">The sequence shown here is derived from an EMBL/GenBank/DDBJ whole genome shotgun (WGS) entry which is preliminary data.</text>
</comment>
<dbReference type="Gene3D" id="1.10.3210.10">
    <property type="entry name" value="Hypothetical protein af1432"/>
    <property type="match status" value="1"/>
</dbReference>
<dbReference type="PANTHER" id="PTHR43155:SF2">
    <property type="entry name" value="CYCLIC DI-GMP PHOSPHODIESTERASE PA4108"/>
    <property type="match status" value="1"/>
</dbReference>
<protein>
    <submittedName>
        <fullName evidence="2">DUF3391 domain-containing protein</fullName>
    </submittedName>
</protein>
<keyword evidence="3" id="KW-1185">Reference proteome</keyword>
<dbReference type="RefSeq" id="WP_113066117.1">
    <property type="nucleotide sequence ID" value="NZ_JAAZQD010000001.1"/>
</dbReference>
<evidence type="ECO:0000259" key="1">
    <source>
        <dbReference type="PROSITE" id="PS51832"/>
    </source>
</evidence>
<organism evidence="2 3">
    <name type="scientific">Oleiagrimonas citrea</name>
    <dbReference type="NCBI Taxonomy" id="1665687"/>
    <lineage>
        <taxon>Bacteria</taxon>
        <taxon>Pseudomonadati</taxon>
        <taxon>Pseudomonadota</taxon>
        <taxon>Gammaproteobacteria</taxon>
        <taxon>Lysobacterales</taxon>
        <taxon>Rhodanobacteraceae</taxon>
        <taxon>Oleiagrimonas</taxon>
    </lineage>
</organism>
<accession>A0A846ZJ03</accession>
<dbReference type="AlphaFoldDB" id="A0A846ZJ03"/>
<dbReference type="Proteomes" id="UP000541636">
    <property type="component" value="Unassembled WGS sequence"/>
</dbReference>
<dbReference type="SUPFAM" id="SSF109604">
    <property type="entry name" value="HD-domain/PDEase-like"/>
    <property type="match status" value="1"/>
</dbReference>
<dbReference type="GO" id="GO:0008081">
    <property type="term" value="F:phosphoric diester hydrolase activity"/>
    <property type="evidence" value="ECO:0007669"/>
    <property type="project" value="UniProtKB-ARBA"/>
</dbReference>
<dbReference type="Pfam" id="PF13487">
    <property type="entry name" value="HD_5"/>
    <property type="match status" value="1"/>
</dbReference>
<name>A0A846ZJ03_9GAMM</name>
<reference evidence="2 3" key="1">
    <citation type="journal article" date="2017" name="Int. J. Syst. Evol. Microbiol.">
        <title>Oleiagrimonas citrea sp. nov., a marine bacterium isolated from tidal flat sediment and emended description of the genus Oleiagrimonas Fang et al. 2015 and Oleiagrimonas soli.</title>
        <authorList>
            <person name="Yang S.H."/>
            <person name="Seo H.S."/>
            <person name="Seong C.N."/>
            <person name="Kwon K.K."/>
        </authorList>
    </citation>
    <scope>NUCLEOTIDE SEQUENCE [LARGE SCALE GENOMIC DNA]</scope>
    <source>
        <strain evidence="2 3">MEBiC09124</strain>
    </source>
</reference>
<dbReference type="InterPro" id="IPR003607">
    <property type="entry name" value="HD/PDEase_dom"/>
</dbReference>